<keyword evidence="2" id="KW-1185">Reference proteome</keyword>
<dbReference type="Proteomes" id="UP000649955">
    <property type="component" value="Unassembled WGS sequence"/>
</dbReference>
<name>A0ABQ3KGB3_9PSEU</name>
<comment type="caution">
    <text evidence="1">The sequence shown here is derived from an EMBL/GenBank/DDBJ whole genome shotgun (WGS) entry which is preliminary data.</text>
</comment>
<proteinExistence type="predicted"/>
<protein>
    <recommendedName>
        <fullName evidence="3">2'-5' RNA ligase family protein</fullName>
    </recommendedName>
</protein>
<evidence type="ECO:0000313" key="2">
    <source>
        <dbReference type="Proteomes" id="UP000649955"/>
    </source>
</evidence>
<organism evidence="1 2">
    <name type="scientific">Amycolatopsis bullii</name>
    <dbReference type="NCBI Taxonomy" id="941987"/>
    <lineage>
        <taxon>Bacteria</taxon>
        <taxon>Bacillati</taxon>
        <taxon>Actinomycetota</taxon>
        <taxon>Actinomycetes</taxon>
        <taxon>Pseudonocardiales</taxon>
        <taxon>Pseudonocardiaceae</taxon>
        <taxon>Amycolatopsis</taxon>
    </lineage>
</organism>
<dbReference type="InterPro" id="IPR009097">
    <property type="entry name" value="Cyclic_Pdiesterase"/>
</dbReference>
<dbReference type="Pfam" id="PF13563">
    <property type="entry name" value="2_5_RNA_ligase2"/>
    <property type="match status" value="1"/>
</dbReference>
<evidence type="ECO:0008006" key="3">
    <source>
        <dbReference type="Google" id="ProtNLM"/>
    </source>
</evidence>
<gene>
    <name evidence="1" type="ORF">GCM10017567_46600</name>
</gene>
<accession>A0ABQ3KGB3</accession>
<reference evidence="2" key="1">
    <citation type="journal article" date="2019" name="Int. J. Syst. Evol. Microbiol.">
        <title>The Global Catalogue of Microorganisms (GCM) 10K type strain sequencing project: providing services to taxonomists for standard genome sequencing and annotation.</title>
        <authorList>
            <consortium name="The Broad Institute Genomics Platform"/>
            <consortium name="The Broad Institute Genome Sequencing Center for Infectious Disease"/>
            <person name="Wu L."/>
            <person name="Ma J."/>
        </authorList>
    </citation>
    <scope>NUCLEOTIDE SEQUENCE [LARGE SCALE GENOMIC DNA]</scope>
    <source>
        <strain evidence="2">CGMCC 4.7680</strain>
    </source>
</reference>
<dbReference type="EMBL" id="BNAW01000021">
    <property type="protein sequence ID" value="GHG22471.1"/>
    <property type="molecule type" value="Genomic_DNA"/>
</dbReference>
<dbReference type="SUPFAM" id="SSF55144">
    <property type="entry name" value="LigT-like"/>
    <property type="match status" value="1"/>
</dbReference>
<dbReference type="RefSeq" id="WP_229902873.1">
    <property type="nucleotide sequence ID" value="NZ_BNAW01000021.1"/>
</dbReference>
<sequence length="178" mass="18936">MDNLAGATETAVIVPIPAADAVVGAHRQALDHSAVWGVPAHVTVLYPFLPPDRMTPGVAGELTAAVAGTGAFECVFSRVAWFGQEVLWLAPDPPEPFRALTERVWRRFPECPPYGGEHPDVIPHLTIGSTRRAGTAALRRAAAEVEASLPIRAGIDRVRLIAGTTNAGSWRTVADFAL</sequence>
<dbReference type="Gene3D" id="3.90.1140.10">
    <property type="entry name" value="Cyclic phosphodiesterase"/>
    <property type="match status" value="1"/>
</dbReference>
<evidence type="ECO:0000313" key="1">
    <source>
        <dbReference type="EMBL" id="GHG22471.1"/>
    </source>
</evidence>